<evidence type="ECO:0000256" key="3">
    <source>
        <dbReference type="ARBA" id="ARBA00023027"/>
    </source>
</evidence>
<dbReference type="InterPro" id="IPR050857">
    <property type="entry name" value="D-2-hydroxyacid_DH"/>
</dbReference>
<dbReference type="InterPro" id="IPR006140">
    <property type="entry name" value="D-isomer_DH_NAD-bd"/>
</dbReference>
<sequence length="126" mass="13525">MIPLLDVLSLHCPLTPSTRGLIGEAELGSMKLGSVLVNMSRGAVVDEMALARALREKTSVMGAASDVFEVEPVRREMAQGLFELENFIGTPHIGGSTVEAQIDVAVQAIDQLADLFDGYPVRNRVC</sequence>
<evidence type="ECO:0000259" key="4">
    <source>
        <dbReference type="Pfam" id="PF02826"/>
    </source>
</evidence>
<dbReference type="SUPFAM" id="SSF51735">
    <property type="entry name" value="NAD(P)-binding Rossmann-fold domains"/>
    <property type="match status" value="1"/>
</dbReference>
<keyword evidence="6" id="KW-1185">Reference proteome</keyword>
<dbReference type="EMBL" id="RSCD01000019">
    <property type="protein sequence ID" value="RSH85637.1"/>
    <property type="molecule type" value="Genomic_DNA"/>
</dbReference>
<dbReference type="STRING" id="1890683.A0A427Y3I1"/>
<dbReference type="Pfam" id="PF02826">
    <property type="entry name" value="2-Hacid_dh_C"/>
    <property type="match status" value="1"/>
</dbReference>
<dbReference type="GO" id="GO:0016491">
    <property type="term" value="F:oxidoreductase activity"/>
    <property type="evidence" value="ECO:0007669"/>
    <property type="project" value="UniProtKB-KW"/>
</dbReference>
<keyword evidence="2" id="KW-0560">Oxidoreductase</keyword>
<accession>A0A427Y3I1</accession>
<gene>
    <name evidence="5" type="ORF">EHS25_003777</name>
</gene>
<protein>
    <recommendedName>
        <fullName evidence="4">D-isomer specific 2-hydroxyacid dehydrogenase NAD-binding domain-containing protein</fullName>
    </recommendedName>
</protein>
<dbReference type="Proteomes" id="UP000279259">
    <property type="component" value="Unassembled WGS sequence"/>
</dbReference>
<dbReference type="PANTHER" id="PTHR42789:SF1">
    <property type="entry name" value="D-ISOMER SPECIFIC 2-HYDROXYACID DEHYDROGENASE FAMILY PROTEIN (AFU_ORTHOLOGUE AFUA_6G10090)"/>
    <property type="match status" value="1"/>
</dbReference>
<dbReference type="OrthoDB" id="298012at2759"/>
<comment type="similarity">
    <text evidence="1">Belongs to the D-isomer specific 2-hydroxyacid dehydrogenase family.</text>
</comment>
<proteinExistence type="inferred from homology"/>
<evidence type="ECO:0000256" key="1">
    <source>
        <dbReference type="ARBA" id="ARBA00005854"/>
    </source>
</evidence>
<evidence type="ECO:0000256" key="2">
    <source>
        <dbReference type="ARBA" id="ARBA00023002"/>
    </source>
</evidence>
<dbReference type="PROSITE" id="PS00671">
    <property type="entry name" value="D_2_HYDROXYACID_DH_3"/>
    <property type="match status" value="1"/>
</dbReference>
<organism evidence="5 6">
    <name type="scientific">Saitozyma podzolica</name>
    <dbReference type="NCBI Taxonomy" id="1890683"/>
    <lineage>
        <taxon>Eukaryota</taxon>
        <taxon>Fungi</taxon>
        <taxon>Dikarya</taxon>
        <taxon>Basidiomycota</taxon>
        <taxon>Agaricomycotina</taxon>
        <taxon>Tremellomycetes</taxon>
        <taxon>Tremellales</taxon>
        <taxon>Trimorphomycetaceae</taxon>
        <taxon>Saitozyma</taxon>
    </lineage>
</organism>
<dbReference type="InterPro" id="IPR029753">
    <property type="entry name" value="D-isomer_DH_CS"/>
</dbReference>
<dbReference type="PANTHER" id="PTHR42789">
    <property type="entry name" value="D-ISOMER SPECIFIC 2-HYDROXYACID DEHYDROGENASE FAMILY PROTEIN (AFU_ORTHOLOGUE AFUA_6G10090)"/>
    <property type="match status" value="1"/>
</dbReference>
<evidence type="ECO:0000313" key="6">
    <source>
        <dbReference type="Proteomes" id="UP000279259"/>
    </source>
</evidence>
<dbReference type="InterPro" id="IPR036291">
    <property type="entry name" value="NAD(P)-bd_dom_sf"/>
</dbReference>
<dbReference type="Gene3D" id="3.40.50.720">
    <property type="entry name" value="NAD(P)-binding Rossmann-like Domain"/>
    <property type="match status" value="2"/>
</dbReference>
<comment type="caution">
    <text evidence="5">The sequence shown here is derived from an EMBL/GenBank/DDBJ whole genome shotgun (WGS) entry which is preliminary data.</text>
</comment>
<evidence type="ECO:0000313" key="5">
    <source>
        <dbReference type="EMBL" id="RSH85637.1"/>
    </source>
</evidence>
<dbReference type="AlphaFoldDB" id="A0A427Y3I1"/>
<keyword evidence="3" id="KW-0520">NAD</keyword>
<feature type="domain" description="D-isomer specific 2-hydroxyacid dehydrogenase NAD-binding" evidence="4">
    <location>
        <begin position="5"/>
        <end position="94"/>
    </location>
</feature>
<dbReference type="GO" id="GO:0051287">
    <property type="term" value="F:NAD binding"/>
    <property type="evidence" value="ECO:0007669"/>
    <property type="project" value="InterPro"/>
</dbReference>
<name>A0A427Y3I1_9TREE</name>
<reference evidence="5 6" key="1">
    <citation type="submission" date="2018-11" db="EMBL/GenBank/DDBJ databases">
        <title>Genome sequence of Saitozyma podzolica DSM 27192.</title>
        <authorList>
            <person name="Aliyu H."/>
            <person name="Gorte O."/>
            <person name="Ochsenreither K."/>
        </authorList>
    </citation>
    <scope>NUCLEOTIDE SEQUENCE [LARGE SCALE GENOMIC DNA]</scope>
    <source>
        <strain evidence="5 6">DSM 27192</strain>
    </source>
</reference>